<dbReference type="GO" id="GO:0007165">
    <property type="term" value="P:signal transduction"/>
    <property type="evidence" value="ECO:0007669"/>
    <property type="project" value="TreeGrafter"/>
</dbReference>
<dbReference type="Pfam" id="PF04739">
    <property type="entry name" value="AMPKBI"/>
    <property type="match status" value="1"/>
</dbReference>
<dbReference type="GO" id="GO:0005737">
    <property type="term" value="C:cytoplasm"/>
    <property type="evidence" value="ECO:0007669"/>
    <property type="project" value="TreeGrafter"/>
</dbReference>
<dbReference type="GO" id="GO:0031588">
    <property type="term" value="C:nucleotide-activated protein kinase complex"/>
    <property type="evidence" value="ECO:0007669"/>
    <property type="project" value="TreeGrafter"/>
</dbReference>
<dbReference type="InterPro" id="IPR006828">
    <property type="entry name" value="ASC_dom"/>
</dbReference>
<dbReference type="InterPro" id="IPR037256">
    <property type="entry name" value="ASC_dom_sf"/>
</dbReference>
<evidence type="ECO:0000256" key="1">
    <source>
        <dbReference type="ARBA" id="ARBA00010926"/>
    </source>
</evidence>
<gene>
    <name evidence="4" type="ORF">WG66_16212</name>
</gene>
<sequence length="961" mass="107165">MFTRPVQLGQPHYTLNPFPNTPPPSFMADVENARAFTLNSRDVNRAGRDLHTHQHTHSHSVFPSQLSLRVEPPSGDLLSITHHPHSIPCPCDPSLPSSLRYSLLLFQEKQGYPLWSPQPNSRLAQEYVSTGIGIGDVGIIHHDRPFDFLFNVTYSADHPIHHRGVPNGFVPISMDELEITHVSRHRTNNSHLVEPRHAVMKEKVSDEDLDPRYQGSYEFTSSSEHGAVLALPEGSALYILENQSKFRDYARRHAKEWFQYAQERRGREFPPDRDPSLYMVTGCEKCSAWGIASFFNPQPTRKLVIIPFNTAQDKMGQAGNVYSWGFDGRCNTRCHPAEEDSSWDGQYYQNQCVFLRGFKVSKKRKKSKVKVRDITGSRAKAEKILDIESSFVKDLPTTSSSGFYPHFGSMDGGRNKPLNDGSCEVSTSDEEEILELDDRTTWERPSLYHPCDLVNNLMFDVSGAYSNGSESVQIAISHDDDWCSPDSSMTDGSRFIQALLSRCRIVIDNDIVYTEVIQSENEASGKDHLTSGRSDSIVRLEIRSATPVPVQLQAALADKSSHSSSNLGAKMNLEEDNEDTDNKHVRRKDDSWTVTEIDSNFAPDDTSLSRASSTTVAPSHLEDQGRSILSRFLYQPLRAFGNSLSSTNTPTRTSMRSEKKSMGFSELKEIFMGQQQYGIPCGDAKSTPITVFEAAVKTREKVNPAMSHPKAPPPSTARTLPLLTSYSLSGMDIICSSTPLGLSLDAFHDTDAFVSETLTDTASSHEEQSPSPNEVHYNPQWTDEIPLELIEAAQEENDFLVHQTQLQGATHVKGFVPLPNIPPAPKLPRSLDKLILNSANNPRVTASSRSSKARTRKSQLETNSSANLSPEKTIIRTNITSIDRHQQDYPPVSTAVTARSLRISELDLVADTKDPSVLPIPPSHVVLNHLCTSAIKNGVIAVGETIRYREKYVTMVYYKPT</sequence>
<organism evidence="4 5">
    <name type="scientific">Moniliophthora roreri</name>
    <name type="common">Frosty pod rot fungus</name>
    <name type="synonym">Monilia roreri</name>
    <dbReference type="NCBI Taxonomy" id="221103"/>
    <lineage>
        <taxon>Eukaryota</taxon>
        <taxon>Fungi</taxon>
        <taxon>Dikarya</taxon>
        <taxon>Basidiomycota</taxon>
        <taxon>Agaricomycotina</taxon>
        <taxon>Agaricomycetes</taxon>
        <taxon>Agaricomycetidae</taxon>
        <taxon>Agaricales</taxon>
        <taxon>Marasmiineae</taxon>
        <taxon>Marasmiaceae</taxon>
        <taxon>Moniliophthora</taxon>
    </lineage>
</organism>
<dbReference type="SUPFAM" id="SSF160219">
    <property type="entry name" value="AMPKBI-like"/>
    <property type="match status" value="1"/>
</dbReference>
<dbReference type="SMART" id="SM01010">
    <property type="entry name" value="AMPKBI"/>
    <property type="match status" value="1"/>
</dbReference>
<comment type="similarity">
    <text evidence="1">Belongs to the 5'-AMP-activated protein kinase beta subunit family.</text>
</comment>
<feature type="region of interest" description="Disordered" evidence="2">
    <location>
        <begin position="554"/>
        <end position="588"/>
    </location>
</feature>
<feature type="region of interest" description="Disordered" evidence="2">
    <location>
        <begin position="758"/>
        <end position="779"/>
    </location>
</feature>
<feature type="compositionally biased region" description="Polar residues" evidence="2">
    <location>
        <begin position="860"/>
        <end position="872"/>
    </location>
</feature>
<feature type="region of interest" description="Disordered" evidence="2">
    <location>
        <begin position="603"/>
        <end position="622"/>
    </location>
</feature>
<evidence type="ECO:0000313" key="5">
    <source>
        <dbReference type="Proteomes" id="UP000054988"/>
    </source>
</evidence>
<comment type="caution">
    <text evidence="4">The sequence shown here is derived from an EMBL/GenBank/DDBJ whole genome shotgun (WGS) entry which is preliminary data.</text>
</comment>
<dbReference type="PANTHER" id="PTHR10343:SF94">
    <property type="entry name" value="MDG1P"/>
    <property type="match status" value="1"/>
</dbReference>
<dbReference type="GO" id="GO:0005634">
    <property type="term" value="C:nucleus"/>
    <property type="evidence" value="ECO:0007669"/>
    <property type="project" value="TreeGrafter"/>
</dbReference>
<evidence type="ECO:0000256" key="2">
    <source>
        <dbReference type="SAM" id="MobiDB-lite"/>
    </source>
</evidence>
<dbReference type="InterPro" id="IPR050827">
    <property type="entry name" value="CRP1_MDG1_kinase"/>
</dbReference>
<reference evidence="4 5" key="1">
    <citation type="submission" date="2015-12" db="EMBL/GenBank/DDBJ databases">
        <title>Draft genome sequence of Moniliophthora roreri, the causal agent of frosty pod rot of cacao.</title>
        <authorList>
            <person name="Aime M.C."/>
            <person name="Diaz-Valderrama J.R."/>
            <person name="Kijpornyongpan T."/>
            <person name="Phillips-Mora W."/>
        </authorList>
    </citation>
    <scope>NUCLEOTIDE SEQUENCE [LARGE SCALE GENOMIC DNA]</scope>
    <source>
        <strain evidence="4 5">MCA 2952</strain>
    </source>
</reference>
<feature type="compositionally biased region" description="Polar residues" evidence="2">
    <location>
        <begin position="606"/>
        <end position="617"/>
    </location>
</feature>
<dbReference type="AlphaFoldDB" id="A0A0W0F4I8"/>
<feature type="domain" description="Association with the SNF1 complex (ASC)" evidence="3">
    <location>
        <begin position="767"/>
        <end position="961"/>
    </location>
</feature>
<dbReference type="PANTHER" id="PTHR10343">
    <property type="entry name" value="5'-AMP-ACTIVATED PROTEIN KINASE , BETA SUBUNIT"/>
    <property type="match status" value="1"/>
</dbReference>
<evidence type="ECO:0000259" key="3">
    <source>
        <dbReference type="SMART" id="SM01010"/>
    </source>
</evidence>
<evidence type="ECO:0000313" key="4">
    <source>
        <dbReference type="EMBL" id="KTB31227.1"/>
    </source>
</evidence>
<dbReference type="Gene3D" id="6.20.250.60">
    <property type="match status" value="1"/>
</dbReference>
<dbReference type="EMBL" id="LATX01002346">
    <property type="protein sequence ID" value="KTB31227.1"/>
    <property type="molecule type" value="Genomic_DNA"/>
</dbReference>
<dbReference type="Proteomes" id="UP000054988">
    <property type="component" value="Unassembled WGS sequence"/>
</dbReference>
<name>A0A0W0F4I8_MONRR</name>
<feature type="region of interest" description="Disordered" evidence="2">
    <location>
        <begin position="1"/>
        <end position="20"/>
    </location>
</feature>
<protein>
    <recommendedName>
        <fullName evidence="3">Association with the SNF1 complex (ASC) domain-containing protein</fullName>
    </recommendedName>
</protein>
<dbReference type="GO" id="GO:0019901">
    <property type="term" value="F:protein kinase binding"/>
    <property type="evidence" value="ECO:0007669"/>
    <property type="project" value="TreeGrafter"/>
</dbReference>
<proteinExistence type="inferred from homology"/>
<feature type="region of interest" description="Disordered" evidence="2">
    <location>
        <begin position="839"/>
        <end position="872"/>
    </location>
</feature>
<accession>A0A0W0F4I8</accession>